<dbReference type="SMART" id="SM00238">
    <property type="entry name" value="BIR"/>
    <property type="match status" value="1"/>
</dbReference>
<feature type="compositionally biased region" description="Basic and acidic residues" evidence="3">
    <location>
        <begin position="365"/>
        <end position="377"/>
    </location>
</feature>
<dbReference type="PANTHER" id="PTHR46771">
    <property type="entry name" value="DETERIN"/>
    <property type="match status" value="1"/>
</dbReference>
<dbReference type="InterPro" id="IPR001370">
    <property type="entry name" value="BIR_rpt"/>
</dbReference>
<dbReference type="InterPro" id="IPR051190">
    <property type="entry name" value="Baculoviral_IAP"/>
</dbReference>
<dbReference type="PANTHER" id="PTHR46771:SF5">
    <property type="entry name" value="DETERIN"/>
    <property type="match status" value="1"/>
</dbReference>
<name>A0A8K0KK68_LADFU</name>
<dbReference type="FunFam" id="1.10.1170.10:FF:000001">
    <property type="entry name" value="baculoviral IAP repeat-containing protein 6 isoform X1"/>
    <property type="match status" value="1"/>
</dbReference>
<organism evidence="4 5">
    <name type="scientific">Ladona fulva</name>
    <name type="common">Scarce chaser dragonfly</name>
    <name type="synonym">Libellula fulva</name>
    <dbReference type="NCBI Taxonomy" id="123851"/>
    <lineage>
        <taxon>Eukaryota</taxon>
        <taxon>Metazoa</taxon>
        <taxon>Ecdysozoa</taxon>
        <taxon>Arthropoda</taxon>
        <taxon>Hexapoda</taxon>
        <taxon>Insecta</taxon>
        <taxon>Pterygota</taxon>
        <taxon>Palaeoptera</taxon>
        <taxon>Odonata</taxon>
        <taxon>Epiprocta</taxon>
        <taxon>Anisoptera</taxon>
        <taxon>Libelluloidea</taxon>
        <taxon>Libellulidae</taxon>
        <taxon>Ladona</taxon>
    </lineage>
</organism>
<feature type="region of interest" description="Disordered" evidence="3">
    <location>
        <begin position="445"/>
        <end position="475"/>
    </location>
</feature>
<feature type="region of interest" description="Disordered" evidence="3">
    <location>
        <begin position="640"/>
        <end position="681"/>
    </location>
</feature>
<evidence type="ECO:0000313" key="4">
    <source>
        <dbReference type="EMBL" id="KAG8233773.1"/>
    </source>
</evidence>
<evidence type="ECO:0000256" key="1">
    <source>
        <dbReference type="ARBA" id="ARBA00022723"/>
    </source>
</evidence>
<dbReference type="Gene3D" id="1.10.1170.10">
    <property type="entry name" value="Inhibitor Of Apoptosis Protein (2mihbC-IAP-1), Chain A"/>
    <property type="match status" value="1"/>
</dbReference>
<proteinExistence type="predicted"/>
<gene>
    <name evidence="4" type="ORF">J437_LFUL003844</name>
</gene>
<keyword evidence="1" id="KW-0479">Metal-binding</keyword>
<dbReference type="Pfam" id="PF00653">
    <property type="entry name" value="BIR"/>
    <property type="match status" value="1"/>
</dbReference>
<dbReference type="PROSITE" id="PS50143">
    <property type="entry name" value="BIR_REPEAT_2"/>
    <property type="match status" value="1"/>
</dbReference>
<protein>
    <recommendedName>
        <fullName evidence="6">Baculoviral IAP repeat-containing protein 6</fullName>
    </recommendedName>
</protein>
<accession>A0A8K0KK68</accession>
<evidence type="ECO:0000256" key="2">
    <source>
        <dbReference type="ARBA" id="ARBA00022833"/>
    </source>
</evidence>
<feature type="compositionally biased region" description="Acidic residues" evidence="3">
    <location>
        <begin position="640"/>
        <end position="650"/>
    </location>
</feature>
<feature type="region of interest" description="Disordered" evidence="3">
    <location>
        <begin position="352"/>
        <end position="384"/>
    </location>
</feature>
<dbReference type="GO" id="GO:0046872">
    <property type="term" value="F:metal ion binding"/>
    <property type="evidence" value="ECO:0007669"/>
    <property type="project" value="UniProtKB-KW"/>
</dbReference>
<dbReference type="OrthoDB" id="2196114at2759"/>
<feature type="region of interest" description="Disordered" evidence="3">
    <location>
        <begin position="729"/>
        <end position="752"/>
    </location>
</feature>
<reference evidence="4" key="1">
    <citation type="submission" date="2013-04" db="EMBL/GenBank/DDBJ databases">
        <authorList>
            <person name="Qu J."/>
            <person name="Murali S.C."/>
            <person name="Bandaranaike D."/>
            <person name="Bellair M."/>
            <person name="Blankenburg K."/>
            <person name="Chao H."/>
            <person name="Dinh H."/>
            <person name="Doddapaneni H."/>
            <person name="Downs B."/>
            <person name="Dugan-Rocha S."/>
            <person name="Elkadiri S."/>
            <person name="Gnanaolivu R.D."/>
            <person name="Hernandez B."/>
            <person name="Javaid M."/>
            <person name="Jayaseelan J.C."/>
            <person name="Lee S."/>
            <person name="Li M."/>
            <person name="Ming W."/>
            <person name="Munidasa M."/>
            <person name="Muniz J."/>
            <person name="Nguyen L."/>
            <person name="Ongeri F."/>
            <person name="Osuji N."/>
            <person name="Pu L.-L."/>
            <person name="Puazo M."/>
            <person name="Qu C."/>
            <person name="Quiroz J."/>
            <person name="Raj R."/>
            <person name="Weissenberger G."/>
            <person name="Xin Y."/>
            <person name="Zou X."/>
            <person name="Han Y."/>
            <person name="Richards S."/>
            <person name="Worley K."/>
            <person name="Muzny D."/>
            <person name="Gibbs R."/>
        </authorList>
    </citation>
    <scope>NUCLEOTIDE SEQUENCE</scope>
    <source>
        <strain evidence="4">Sampled in the wild</strain>
    </source>
</reference>
<dbReference type="SUPFAM" id="SSF57924">
    <property type="entry name" value="Inhibitor of apoptosis (IAP) repeat"/>
    <property type="match status" value="1"/>
</dbReference>
<evidence type="ECO:0000313" key="5">
    <source>
        <dbReference type="Proteomes" id="UP000792457"/>
    </source>
</evidence>
<keyword evidence="5" id="KW-1185">Reference proteome</keyword>
<dbReference type="EMBL" id="KZ308746">
    <property type="protein sequence ID" value="KAG8233773.1"/>
    <property type="molecule type" value="Genomic_DNA"/>
</dbReference>
<keyword evidence="2" id="KW-0862">Zinc</keyword>
<feature type="compositionally biased region" description="Polar residues" evidence="3">
    <location>
        <begin position="352"/>
        <end position="364"/>
    </location>
</feature>
<reference evidence="4" key="2">
    <citation type="submission" date="2017-10" db="EMBL/GenBank/DDBJ databases">
        <title>Ladona fulva Genome sequencing and assembly.</title>
        <authorList>
            <person name="Murali S."/>
            <person name="Richards S."/>
            <person name="Bandaranaike D."/>
            <person name="Bellair M."/>
            <person name="Blankenburg K."/>
            <person name="Chao H."/>
            <person name="Dinh H."/>
            <person name="Doddapaneni H."/>
            <person name="Dugan-Rocha S."/>
            <person name="Elkadiri S."/>
            <person name="Gnanaolivu R."/>
            <person name="Hernandez B."/>
            <person name="Skinner E."/>
            <person name="Javaid M."/>
            <person name="Lee S."/>
            <person name="Li M."/>
            <person name="Ming W."/>
            <person name="Munidasa M."/>
            <person name="Muniz J."/>
            <person name="Nguyen L."/>
            <person name="Hughes D."/>
            <person name="Osuji N."/>
            <person name="Pu L.-L."/>
            <person name="Puazo M."/>
            <person name="Qu C."/>
            <person name="Quiroz J."/>
            <person name="Raj R."/>
            <person name="Weissenberger G."/>
            <person name="Xin Y."/>
            <person name="Zou X."/>
            <person name="Han Y."/>
            <person name="Worley K."/>
            <person name="Muzny D."/>
            <person name="Gibbs R."/>
        </authorList>
    </citation>
    <scope>NUCLEOTIDE SEQUENCE</scope>
    <source>
        <strain evidence="4">Sampled in the wild</strain>
    </source>
</reference>
<evidence type="ECO:0008006" key="6">
    <source>
        <dbReference type="Google" id="ProtNLM"/>
    </source>
</evidence>
<evidence type="ECO:0000256" key="3">
    <source>
        <dbReference type="SAM" id="MobiDB-lite"/>
    </source>
</evidence>
<sequence>MQELKRQSGIVPALPVASAITERLNCLLPEPRLVSGSMAGNGQDRSAADRALMFSEAARRGTFGKWPHMNYKWALPDQMAQAGFYHQPSSTGDDRAMCFTCNVCLVCWEPTDEPWSEHERHSPSCPFVKGEYTQNVPLSVTLATSPAIPLRGRCQRKNRHSTNSPPVVLGTSSVSGLVATATIDADPAIAPLINIWNVSGRLKKEASYRVVNPINLQLAVDSGGQSVSLKSEGAETKESMLTRDAIPSADLPPDVENLENSASNVSSDQSLNESVLRMNLTALSIVGVSCRQNRSMSCVPEAQNTVQRALIVGFSPQKSSNSSANQTPRTSAFPFSQLVVYDLQHLSCNQDPGNMSGSVSSVTGQRREGARPEKDRSVGSCGTRQENSITAPIFPKILGSEGTSKELVDGVDSIPLKLESFISDYGGLHMQQTNELSDLMYEEMSGLGDSEASAEGTPETKRPQAWGKGSGSTSSDTNWPTFVQCVPLPVEHEGSAVWGLYPTFDGGYVLVVTTNFSGGCRLLLYPLEWSGEGLRLWEFPVDAKELYGEGLNPVEVNMLPPESEDRENLVSGVPRGFVSLICEDGILRVIDLAEMKVVSIAKPEKGKVFVSATYCNSLERLCACTNKGSLHFFVLPGEEEGESVREEEEEQFGKSWEVGEESMESSPSSPSPSPLPSSATPLLVHKSPLTLSDLQQLHLLTQFENLVPCYAATVPPCWLEMMQAQKQRRHPQHLQRGDEVQHTRSWRLLQDG</sequence>
<dbReference type="AlphaFoldDB" id="A0A8K0KK68"/>
<dbReference type="CDD" id="cd00022">
    <property type="entry name" value="BIR"/>
    <property type="match status" value="1"/>
</dbReference>
<dbReference type="Proteomes" id="UP000792457">
    <property type="component" value="Unassembled WGS sequence"/>
</dbReference>
<comment type="caution">
    <text evidence="4">The sequence shown here is derived from an EMBL/GenBank/DDBJ whole genome shotgun (WGS) entry which is preliminary data.</text>
</comment>